<comment type="caution">
    <text evidence="1">The sequence shown here is derived from an EMBL/GenBank/DDBJ whole genome shotgun (WGS) entry which is preliminary data.</text>
</comment>
<gene>
    <name evidence="1" type="ORF">ALC62_00007</name>
</gene>
<dbReference type="EMBL" id="LKEX01006671">
    <property type="protein sequence ID" value="KYN49980.1"/>
    <property type="molecule type" value="Genomic_DNA"/>
</dbReference>
<reference evidence="1 2" key="1">
    <citation type="submission" date="2016-03" db="EMBL/GenBank/DDBJ databases">
        <title>Cyphomyrmex costatus WGS genome.</title>
        <authorList>
            <person name="Nygaard S."/>
            <person name="Hu H."/>
            <person name="Boomsma J."/>
            <person name="Zhang G."/>
        </authorList>
    </citation>
    <scope>NUCLEOTIDE SEQUENCE [LARGE SCALE GENOMIC DNA]</scope>
    <source>
        <strain evidence="1">MS0001</strain>
        <tissue evidence="1">Whole body</tissue>
    </source>
</reference>
<dbReference type="SUPFAM" id="SSF57716">
    <property type="entry name" value="Glucocorticoid receptor-like (DNA-binding domain)"/>
    <property type="match status" value="1"/>
</dbReference>
<proteinExistence type="predicted"/>
<keyword evidence="2" id="KW-1185">Reference proteome</keyword>
<evidence type="ECO:0000313" key="1">
    <source>
        <dbReference type="EMBL" id="KYN49980.1"/>
    </source>
</evidence>
<evidence type="ECO:0000313" key="2">
    <source>
        <dbReference type="Proteomes" id="UP000078542"/>
    </source>
</evidence>
<accession>A0A151K1H3</accession>
<evidence type="ECO:0008006" key="3">
    <source>
        <dbReference type="Google" id="ProtNLM"/>
    </source>
</evidence>
<name>A0A151K1H3_9HYME</name>
<dbReference type="AlphaFoldDB" id="A0A151K1H3"/>
<dbReference type="Gene3D" id="6.20.210.20">
    <property type="entry name" value="THAP domain"/>
    <property type="match status" value="1"/>
</dbReference>
<protein>
    <recommendedName>
        <fullName evidence="3">THAP-type domain-containing protein</fullName>
    </recommendedName>
</protein>
<feature type="non-terminal residue" evidence="1">
    <location>
        <position position="1"/>
    </location>
</feature>
<dbReference type="Proteomes" id="UP000078542">
    <property type="component" value="Unassembled WGS sequence"/>
</dbReference>
<organism evidence="1 2">
    <name type="scientific">Cyphomyrmex costatus</name>
    <dbReference type="NCBI Taxonomy" id="456900"/>
    <lineage>
        <taxon>Eukaryota</taxon>
        <taxon>Metazoa</taxon>
        <taxon>Ecdysozoa</taxon>
        <taxon>Arthropoda</taxon>
        <taxon>Hexapoda</taxon>
        <taxon>Insecta</taxon>
        <taxon>Pterygota</taxon>
        <taxon>Neoptera</taxon>
        <taxon>Endopterygota</taxon>
        <taxon>Hymenoptera</taxon>
        <taxon>Apocrita</taxon>
        <taxon>Aculeata</taxon>
        <taxon>Formicoidea</taxon>
        <taxon>Formicidae</taxon>
        <taxon>Myrmicinae</taxon>
        <taxon>Cyphomyrmex</taxon>
    </lineage>
</organism>
<dbReference type="InterPro" id="IPR038441">
    <property type="entry name" value="THAP_Znf_sf"/>
</dbReference>
<sequence length="68" mass="7953">FPQAKKNFIKIVNNSGIEEVIDRRVQWVKVLKIGKKVTPNMCVCSLHFKQEDYITSTGKIIIFCFLFF</sequence>